<protein>
    <recommendedName>
        <fullName evidence="8">HELP domain-containing protein</fullName>
    </recommendedName>
</protein>
<dbReference type="Pfam" id="PF23414">
    <property type="entry name" value="Beta-prop_EML_2"/>
    <property type="match status" value="1"/>
</dbReference>
<dbReference type="InterPro" id="IPR036322">
    <property type="entry name" value="WD40_repeat_dom_sf"/>
</dbReference>
<dbReference type="InterPro" id="IPR001680">
    <property type="entry name" value="WD40_rpt"/>
</dbReference>
<dbReference type="GO" id="GO:0008017">
    <property type="term" value="F:microtubule binding"/>
    <property type="evidence" value="ECO:0007669"/>
    <property type="project" value="TreeGrafter"/>
</dbReference>
<dbReference type="PROSITE" id="PS50082">
    <property type="entry name" value="WD_REPEATS_2"/>
    <property type="match status" value="1"/>
</dbReference>
<dbReference type="EMBL" id="HBKN01052211">
    <property type="protein sequence ID" value="CAE2342961.1"/>
    <property type="molecule type" value="Transcribed_RNA"/>
</dbReference>
<feature type="repeat" description="WD" evidence="3">
    <location>
        <begin position="757"/>
        <end position="798"/>
    </location>
</feature>
<sequence length="1508" mass="171341">MERPPTMTRADSTRRQTPTFQRPLSKPMSSRPFSAPASRAPAASAKHRPINYDYVTGSTFAVKVNGKPVFMLNDFRKKVEGNVKQSRYVSAFKAALQQQVQEKKKQDAIRDQYERTIVPRFRPVEHTETGLTKTMLGLGDQDSANEPFPVQGSIGYSRIDQIDPWENASQGGLEKYNPCVTSVMAPVQFQGLDDTHKQWQREPSSHLSLDFVYGYQGASCWDQELFGEGPGLENLHFLQAYDSDRGCMVHTGEIVYFAAATVIVFDVKNNVQRFLHHTNSVSSIAVLKRVYQKPDASWAEMEKPTNPLTAEQWEMFFAYTKGVYTPGPKKWKPTDRTLPVSTEEFPQMFEGGVIDWRDWDLPNRCIVASGQKGRNPRIIVWRVTPYDGRHEFKDQILATMSLGPKRIEVVSLSFNSKGNYLVAMANDFEHHITVFDWKNKNGPMKIREGQAHGGKVDICKFNEYSMAAFASCGEKHMKMWELGDVELEMATGLFGDIADPLNQRCICFTPKGNVVTGVENGDVYIWSVGKVQAKIERAHKEQVLGILYVDKVGLFTAGKGGYLKMWDPELRDLKKPKCVIDLRSFTRKCDPSLIAKISVRSMDWSSSKTLFSYMTDESYVREEPAKGIRGAPATHLSFADLGVEGCLLVGMTDNTILMLGLRRCGQKDRDSWIFGLSENHRIRGDSANSIEGRLGDQEWWGHDKVREWKGSNGAVANRIPVCTFWYQRFDESKPGYMPNDSQGCPWEWAVCGKRVVMRGHMQPVYGIAPIPDERIFMSVSKDCSARFFDINDQIMISSVYTYKQNRSATFWYEESGEGVHGAAMINNKPCSLFAIGHEDGSFSVWNTEKSSFDAANQDDENVAGDTFSDPFFDPEEAFGNINLCCFNPLPRQAYSMDSSLSSSQVMSLKYSPDGKYLAVALGDNCIDIYRHRIERLEETSSRDREREYAKQKSLGMSEEEILLQSTMPYKRVGCCNDHSGAVTHVDFDAESGYLRSTSMSNELLYCVIPSGKQSVKTEELSKKKWATHNCVLGWTVKSIWRRGSTGSDINSIDRSHSKVPPWAPCHGGNDPSPYPYVSGEIPNDSAEPEDVFKTHNFPGEGQSSSWGHNVCATGDDDGKVKLFRWPAFGFKQAFRSYYGHGSFVSQVRFSYDDDYLISAGGTDMSIFQWRHVIPNKVYVQNLPDKKVGGEYVLSNWELKEILTAFFTAFLKVDRDITAAEREKDEEFRAFREEVQSILPNHLTERQRRRILHIANLHREAWKKTHAQSALPNREIVAVEVFDTGAAHEGRMFPSADLGSKISSRWATIVFRSKEEVDDVIDVYGSDNVLNNLELLKENKLMLLPLHRPTGDYTSNVMLNQYHNSEFQEISRIPLVHSSKSRDKQEIWKPLTDEDYSEETCGGRRPHFLLVTAYDPNESMLPAVTHDAMQAVSDRNSNKLEFGAQAEDEWDYVKHLAKEQEKEWKKIQDWLMSDDDYGCGDSSHFNNYMMWSELQERKRKVKEMTSSKK</sequence>
<evidence type="ECO:0000259" key="6">
    <source>
        <dbReference type="Pfam" id="PF23414"/>
    </source>
</evidence>
<reference evidence="7" key="1">
    <citation type="submission" date="2021-01" db="EMBL/GenBank/DDBJ databases">
        <authorList>
            <person name="Corre E."/>
            <person name="Pelletier E."/>
            <person name="Niang G."/>
            <person name="Scheremetjew M."/>
            <person name="Finn R."/>
            <person name="Kale V."/>
            <person name="Holt S."/>
            <person name="Cochrane G."/>
            <person name="Meng A."/>
            <person name="Brown T."/>
            <person name="Cohen L."/>
        </authorList>
    </citation>
    <scope>NUCLEOTIDE SEQUENCE</scope>
    <source>
        <strain evidence="7">CCMP 2712</strain>
    </source>
</reference>
<accession>A0A7S4UEN3</accession>
<dbReference type="SUPFAM" id="SSF117289">
    <property type="entry name" value="Nucleoporin domain"/>
    <property type="match status" value="1"/>
</dbReference>
<evidence type="ECO:0000259" key="5">
    <source>
        <dbReference type="Pfam" id="PF23409"/>
    </source>
</evidence>
<keyword evidence="2" id="KW-0677">Repeat</keyword>
<evidence type="ECO:0008006" key="8">
    <source>
        <dbReference type="Google" id="ProtNLM"/>
    </source>
</evidence>
<dbReference type="SMART" id="SM00320">
    <property type="entry name" value="WD40"/>
    <property type="match status" value="10"/>
</dbReference>
<evidence type="ECO:0000256" key="2">
    <source>
        <dbReference type="ARBA" id="ARBA00022737"/>
    </source>
</evidence>
<feature type="compositionally biased region" description="Low complexity" evidence="4">
    <location>
        <begin position="29"/>
        <end position="44"/>
    </location>
</feature>
<dbReference type="PANTHER" id="PTHR13720">
    <property type="entry name" value="WD-40 REPEAT PROTEIN"/>
    <property type="match status" value="1"/>
</dbReference>
<dbReference type="InterPro" id="IPR050630">
    <property type="entry name" value="WD_repeat_EMAP"/>
</dbReference>
<dbReference type="SUPFAM" id="SSF50978">
    <property type="entry name" value="WD40 repeat-like"/>
    <property type="match status" value="1"/>
</dbReference>
<gene>
    <name evidence="7" type="ORF">GTHE00462_LOCUS40759</name>
</gene>
<dbReference type="InterPro" id="IPR055442">
    <property type="entry name" value="Beta-prop_EML-like_2nd"/>
</dbReference>
<organism evidence="7">
    <name type="scientific">Guillardia theta</name>
    <name type="common">Cryptophyte</name>
    <name type="synonym">Cryptomonas phi</name>
    <dbReference type="NCBI Taxonomy" id="55529"/>
    <lineage>
        <taxon>Eukaryota</taxon>
        <taxon>Cryptophyceae</taxon>
        <taxon>Pyrenomonadales</taxon>
        <taxon>Geminigeraceae</taxon>
        <taxon>Guillardia</taxon>
    </lineage>
</organism>
<dbReference type="Pfam" id="PF00400">
    <property type="entry name" value="WD40"/>
    <property type="match status" value="2"/>
</dbReference>
<proteinExistence type="predicted"/>
<evidence type="ECO:0000313" key="7">
    <source>
        <dbReference type="EMBL" id="CAE2342961.1"/>
    </source>
</evidence>
<name>A0A7S4UEN3_GUITH</name>
<evidence type="ECO:0000256" key="4">
    <source>
        <dbReference type="SAM" id="MobiDB-lite"/>
    </source>
</evidence>
<feature type="domain" description="EML-like second beta-propeller" evidence="6">
    <location>
        <begin position="901"/>
        <end position="1058"/>
    </location>
</feature>
<evidence type="ECO:0000256" key="1">
    <source>
        <dbReference type="ARBA" id="ARBA00022574"/>
    </source>
</evidence>
<dbReference type="InterPro" id="IPR055439">
    <property type="entry name" value="Beta-prop_EML_1st"/>
</dbReference>
<dbReference type="PANTHER" id="PTHR13720:SF33">
    <property type="entry name" value="HELP DOMAIN-CONTAINING PROTEIN"/>
    <property type="match status" value="1"/>
</dbReference>
<feature type="domain" description="EML-like first beta-propeller" evidence="5">
    <location>
        <begin position="362"/>
        <end position="575"/>
    </location>
</feature>
<dbReference type="Pfam" id="PF23409">
    <property type="entry name" value="Beta-prop_EML"/>
    <property type="match status" value="1"/>
</dbReference>
<dbReference type="InterPro" id="IPR015943">
    <property type="entry name" value="WD40/YVTN_repeat-like_dom_sf"/>
</dbReference>
<keyword evidence="1 3" id="KW-0853">WD repeat</keyword>
<feature type="region of interest" description="Disordered" evidence="4">
    <location>
        <begin position="1"/>
        <end position="44"/>
    </location>
</feature>
<dbReference type="Gene3D" id="2.130.10.10">
    <property type="entry name" value="YVTN repeat-like/Quinoprotein amine dehydrogenase"/>
    <property type="match status" value="3"/>
</dbReference>
<evidence type="ECO:0000256" key="3">
    <source>
        <dbReference type="PROSITE-ProRule" id="PRU00221"/>
    </source>
</evidence>